<dbReference type="EMBL" id="PDOD01000002">
    <property type="protein sequence ID" value="PYZ93408.1"/>
    <property type="molecule type" value="Genomic_DNA"/>
</dbReference>
<dbReference type="AlphaFoldDB" id="A0A323TEB7"/>
<proteinExistence type="predicted"/>
<name>A0A323TEB7_9BACI</name>
<dbReference type="Pfam" id="PF08338">
    <property type="entry name" value="DUF1731"/>
    <property type="match status" value="1"/>
</dbReference>
<protein>
    <recommendedName>
        <fullName evidence="1">DUF1731 domain-containing protein</fullName>
    </recommendedName>
</protein>
<dbReference type="InterPro" id="IPR013549">
    <property type="entry name" value="DUF1731"/>
</dbReference>
<dbReference type="RefSeq" id="WP_233254302.1">
    <property type="nucleotide sequence ID" value="NZ_PDOD01000002.1"/>
</dbReference>
<feature type="domain" description="DUF1731" evidence="1">
    <location>
        <begin position="2"/>
        <end position="25"/>
    </location>
</feature>
<dbReference type="Proteomes" id="UP000248214">
    <property type="component" value="Unassembled WGS sequence"/>
</dbReference>
<evidence type="ECO:0000313" key="2">
    <source>
        <dbReference type="EMBL" id="PYZ93408.1"/>
    </source>
</evidence>
<gene>
    <name evidence="2" type="ORF">CR194_09525</name>
</gene>
<comment type="caution">
    <text evidence="2">The sequence shown here is derived from an EMBL/GenBank/DDBJ whole genome shotgun (WGS) entry which is preliminary data.</text>
</comment>
<accession>A0A323TEB7</accession>
<keyword evidence="3" id="KW-1185">Reference proteome</keyword>
<sequence>MIPERLEREGYTFAYPTLNETLTDILKNEK</sequence>
<evidence type="ECO:0000259" key="1">
    <source>
        <dbReference type="Pfam" id="PF08338"/>
    </source>
</evidence>
<evidence type="ECO:0000313" key="3">
    <source>
        <dbReference type="Proteomes" id="UP000248214"/>
    </source>
</evidence>
<organism evidence="2 3">
    <name type="scientific">Salipaludibacillus keqinensis</name>
    <dbReference type="NCBI Taxonomy" id="2045207"/>
    <lineage>
        <taxon>Bacteria</taxon>
        <taxon>Bacillati</taxon>
        <taxon>Bacillota</taxon>
        <taxon>Bacilli</taxon>
        <taxon>Bacillales</taxon>
        <taxon>Bacillaceae</taxon>
    </lineage>
</organism>
<reference evidence="2 3" key="1">
    <citation type="submission" date="2017-10" db="EMBL/GenBank/DDBJ databases">
        <title>Bacillus sp. nov., a halophilic bacterium isolated from a Keqin Lake.</title>
        <authorList>
            <person name="Wang H."/>
        </authorList>
    </citation>
    <scope>NUCLEOTIDE SEQUENCE [LARGE SCALE GENOMIC DNA]</scope>
    <source>
        <strain evidence="2 3">KQ-12</strain>
    </source>
</reference>